<dbReference type="PANTHER" id="PTHR46797">
    <property type="entry name" value="HTH-TYPE TRANSCRIPTIONAL REGULATOR"/>
    <property type="match status" value="1"/>
</dbReference>
<dbReference type="Proteomes" id="UP000193484">
    <property type="component" value="Unassembled WGS sequence"/>
</dbReference>
<dbReference type="PANTHER" id="PTHR46797:SF1">
    <property type="entry name" value="METHYLPHOSPHONATE SYNTHASE"/>
    <property type="match status" value="1"/>
</dbReference>
<reference evidence="3 4" key="1">
    <citation type="submission" date="2016-01" db="EMBL/GenBank/DDBJ databases">
        <title>The new phylogeny of the genus Mycobacterium.</title>
        <authorList>
            <person name="Tarcisio F."/>
            <person name="Conor M."/>
            <person name="Antonella G."/>
            <person name="Elisabetta G."/>
            <person name="Giulia F.S."/>
            <person name="Sara T."/>
            <person name="Anna F."/>
            <person name="Clotilde B."/>
            <person name="Roberto B."/>
            <person name="Veronica D.S."/>
            <person name="Fabio R."/>
            <person name="Monica P."/>
            <person name="Olivier J."/>
            <person name="Enrico T."/>
            <person name="Nicola S."/>
        </authorList>
    </citation>
    <scope>NUCLEOTIDE SEQUENCE [LARGE SCALE GENOMIC DNA]</scope>
    <source>
        <strain evidence="3 4">DSM 44179</strain>
    </source>
</reference>
<evidence type="ECO:0000259" key="2">
    <source>
        <dbReference type="PROSITE" id="PS50943"/>
    </source>
</evidence>
<dbReference type="SMART" id="SM00530">
    <property type="entry name" value="HTH_XRE"/>
    <property type="match status" value="1"/>
</dbReference>
<dbReference type="CDD" id="cd00093">
    <property type="entry name" value="HTH_XRE"/>
    <property type="match status" value="1"/>
</dbReference>
<comment type="caution">
    <text evidence="3">The sequence shown here is derived from an EMBL/GenBank/DDBJ whole genome shotgun (WGS) entry which is preliminary data.</text>
</comment>
<dbReference type="GO" id="GO:0005829">
    <property type="term" value="C:cytosol"/>
    <property type="evidence" value="ECO:0007669"/>
    <property type="project" value="TreeGrafter"/>
</dbReference>
<accession>A0A1X1RK67</accession>
<evidence type="ECO:0000256" key="1">
    <source>
        <dbReference type="ARBA" id="ARBA00023125"/>
    </source>
</evidence>
<dbReference type="Pfam" id="PF01381">
    <property type="entry name" value="HTH_3"/>
    <property type="match status" value="1"/>
</dbReference>
<keyword evidence="1" id="KW-0238">DNA-binding</keyword>
<dbReference type="STRING" id="1793.AWC04_02570"/>
<dbReference type="AlphaFoldDB" id="A0A1X1RK67"/>
<dbReference type="EMBL" id="LQOJ01000017">
    <property type="protein sequence ID" value="ORV08067.1"/>
    <property type="molecule type" value="Genomic_DNA"/>
</dbReference>
<dbReference type="Gene3D" id="1.10.260.40">
    <property type="entry name" value="lambda repressor-like DNA-binding domains"/>
    <property type="match status" value="1"/>
</dbReference>
<dbReference type="GO" id="GO:0003677">
    <property type="term" value="F:DNA binding"/>
    <property type="evidence" value="ECO:0007669"/>
    <property type="project" value="UniProtKB-KW"/>
</dbReference>
<organism evidence="3 4">
    <name type="scientific">Mycolicibacterium fallax</name>
    <name type="common">Mycobacterium fallax</name>
    <dbReference type="NCBI Taxonomy" id="1793"/>
    <lineage>
        <taxon>Bacteria</taxon>
        <taxon>Bacillati</taxon>
        <taxon>Actinomycetota</taxon>
        <taxon>Actinomycetes</taxon>
        <taxon>Mycobacteriales</taxon>
        <taxon>Mycobacteriaceae</taxon>
        <taxon>Mycolicibacterium</taxon>
    </lineage>
</organism>
<name>A0A1X1RK67_MYCFA</name>
<sequence>MTEAESAFLTEVGARICARRQQVGLTQADLARLSGLDRAYVNRLERGLNAPTILVLARLGKILEITVSELTAGLSWPE</sequence>
<dbReference type="InterPro" id="IPR001387">
    <property type="entry name" value="Cro/C1-type_HTH"/>
</dbReference>
<dbReference type="SUPFAM" id="SSF47413">
    <property type="entry name" value="lambda repressor-like DNA-binding domains"/>
    <property type="match status" value="1"/>
</dbReference>
<gene>
    <name evidence="3" type="ORF">AWC04_02570</name>
</gene>
<dbReference type="InterPro" id="IPR010982">
    <property type="entry name" value="Lambda_DNA-bd_dom_sf"/>
</dbReference>
<protein>
    <recommendedName>
        <fullName evidence="2">HTH cro/C1-type domain-containing protein</fullName>
    </recommendedName>
</protein>
<dbReference type="GO" id="GO:0003700">
    <property type="term" value="F:DNA-binding transcription factor activity"/>
    <property type="evidence" value="ECO:0007669"/>
    <property type="project" value="TreeGrafter"/>
</dbReference>
<evidence type="ECO:0000313" key="4">
    <source>
        <dbReference type="Proteomes" id="UP000193484"/>
    </source>
</evidence>
<dbReference type="InterPro" id="IPR050807">
    <property type="entry name" value="TransReg_Diox_bact_type"/>
</dbReference>
<evidence type="ECO:0000313" key="3">
    <source>
        <dbReference type="EMBL" id="ORV08067.1"/>
    </source>
</evidence>
<feature type="domain" description="HTH cro/C1-type" evidence="2">
    <location>
        <begin position="18"/>
        <end position="70"/>
    </location>
</feature>
<dbReference type="PROSITE" id="PS50943">
    <property type="entry name" value="HTH_CROC1"/>
    <property type="match status" value="1"/>
</dbReference>
<keyword evidence="4" id="KW-1185">Reference proteome</keyword>
<proteinExistence type="predicted"/>